<dbReference type="EMBL" id="DWZD01000041">
    <property type="protein sequence ID" value="HJA79397.1"/>
    <property type="molecule type" value="Genomic_DNA"/>
</dbReference>
<dbReference type="InterPro" id="IPR011330">
    <property type="entry name" value="Glyco_hydro/deAcase_b/a-brl"/>
</dbReference>
<reference evidence="1" key="2">
    <citation type="submission" date="2021-04" db="EMBL/GenBank/DDBJ databases">
        <authorList>
            <person name="Gilroy R."/>
        </authorList>
    </citation>
    <scope>NUCLEOTIDE SEQUENCE</scope>
    <source>
        <strain evidence="1">5032</strain>
    </source>
</reference>
<dbReference type="AlphaFoldDB" id="A0A9D2HND9"/>
<gene>
    <name evidence="1" type="ORF">H9784_07525</name>
</gene>
<dbReference type="SUPFAM" id="SSF88713">
    <property type="entry name" value="Glycoside hydrolase/deacetylase"/>
    <property type="match status" value="1"/>
</dbReference>
<reference evidence="1" key="1">
    <citation type="journal article" date="2021" name="PeerJ">
        <title>Extensive microbial diversity within the chicken gut microbiome revealed by metagenomics and culture.</title>
        <authorList>
            <person name="Gilroy R."/>
            <person name="Ravi A."/>
            <person name="Getino M."/>
            <person name="Pursley I."/>
            <person name="Horton D.L."/>
            <person name="Alikhan N.F."/>
            <person name="Baker D."/>
            <person name="Gharbi K."/>
            <person name="Hall N."/>
            <person name="Watson M."/>
            <person name="Adriaenssens E.M."/>
            <person name="Foster-Nyarko E."/>
            <person name="Jarju S."/>
            <person name="Secka A."/>
            <person name="Antonio M."/>
            <person name="Oren A."/>
            <person name="Chaudhuri R.R."/>
            <person name="La Ragione R."/>
            <person name="Hildebrand F."/>
            <person name="Pallen M.J."/>
        </authorList>
    </citation>
    <scope>NUCLEOTIDE SEQUENCE</scope>
    <source>
        <strain evidence="1">5032</strain>
    </source>
</reference>
<evidence type="ECO:0000313" key="2">
    <source>
        <dbReference type="Proteomes" id="UP000823821"/>
    </source>
</evidence>
<dbReference type="GO" id="GO:0005975">
    <property type="term" value="P:carbohydrate metabolic process"/>
    <property type="evidence" value="ECO:0007669"/>
    <property type="project" value="InterPro"/>
</dbReference>
<name>A0A9D2HND9_9BACT</name>
<proteinExistence type="predicted"/>
<accession>A0A9D2HND9</accession>
<dbReference type="Proteomes" id="UP000823821">
    <property type="component" value="Unassembled WGS sequence"/>
</dbReference>
<sequence>MVTHRPAAPAAPEGSAACAVPSVAPASGADAALRVIVSLDVEEEGLFSGRYAATGCGVRNVGLLPQLAPLSDELGFPLTLFCAHTVFADADACRTLEIMRDRHGAEIAAHLHHWSTPPLGEAPSDGPPIRTDRLPRDLLRQRLRTLLEAGERFNGAPLTSFRMGRWDLKKTVRPLLAEAGITLDSSVCPLRLFPDGADHFLAPADPYWVEGHGDTRLLEAPITQIPLFPALPRLWRGLAPRRHADSFHFWGALSANPFWHGPRAMRWAARLHQARGGRVLSLFWHSSEMLPGGSPHVPDKAAARAMREIIFNFLSWLREAFPVRGCTAAQLRAEADNLSFPSRPDGSGDW</sequence>
<protein>
    <submittedName>
        <fullName evidence="1">Uncharacterized protein</fullName>
    </submittedName>
</protein>
<dbReference type="Gene3D" id="3.20.20.370">
    <property type="entry name" value="Glycoside hydrolase/deacetylase"/>
    <property type="match status" value="1"/>
</dbReference>
<organism evidence="1 2">
    <name type="scientific">Candidatus Desulfovibrio intestinavium</name>
    <dbReference type="NCBI Taxonomy" id="2838534"/>
    <lineage>
        <taxon>Bacteria</taxon>
        <taxon>Pseudomonadati</taxon>
        <taxon>Thermodesulfobacteriota</taxon>
        <taxon>Desulfovibrionia</taxon>
        <taxon>Desulfovibrionales</taxon>
        <taxon>Desulfovibrionaceae</taxon>
        <taxon>Desulfovibrio</taxon>
    </lineage>
</organism>
<comment type="caution">
    <text evidence="1">The sequence shown here is derived from an EMBL/GenBank/DDBJ whole genome shotgun (WGS) entry which is preliminary data.</text>
</comment>
<evidence type="ECO:0000313" key="1">
    <source>
        <dbReference type="EMBL" id="HJA79397.1"/>
    </source>
</evidence>